<keyword evidence="9 12" id="KW-0539">Nucleus</keyword>
<keyword evidence="4 12" id="KW-0813">Transport</keyword>
<feature type="compositionally biased region" description="Polar residues" evidence="13">
    <location>
        <begin position="34"/>
        <end position="50"/>
    </location>
</feature>
<dbReference type="PROSITE" id="PS51472">
    <property type="entry name" value="RRM_NUP35"/>
    <property type="match status" value="1"/>
</dbReference>
<dbReference type="InterPro" id="IPR012677">
    <property type="entry name" value="Nucleotide-bd_a/b_plait_sf"/>
</dbReference>
<dbReference type="CDD" id="cd12441">
    <property type="entry name" value="RRM_Nup53_like"/>
    <property type="match status" value="1"/>
</dbReference>
<dbReference type="EMBL" id="OU900104">
    <property type="protein sequence ID" value="CAG9855629.1"/>
    <property type="molecule type" value="Genomic_DNA"/>
</dbReference>
<feature type="region of interest" description="Disordered" evidence="13">
    <location>
        <begin position="1"/>
        <end position="87"/>
    </location>
</feature>
<feature type="domain" description="RRM Nup35-type" evidence="14">
    <location>
        <begin position="140"/>
        <end position="220"/>
    </location>
</feature>
<dbReference type="GO" id="GO:0017056">
    <property type="term" value="F:structural constituent of nuclear pore"/>
    <property type="evidence" value="ECO:0007669"/>
    <property type="project" value="InterPro"/>
</dbReference>
<evidence type="ECO:0000256" key="12">
    <source>
        <dbReference type="PROSITE-ProRule" id="PRU00804"/>
    </source>
</evidence>
<dbReference type="PIRSF" id="PIRSF038119">
    <property type="entry name" value="Nucleoporin_NUP53"/>
    <property type="match status" value="1"/>
</dbReference>
<comment type="similarity">
    <text evidence="2">Belongs to the Nup35 family.</text>
</comment>
<dbReference type="PANTHER" id="PTHR21527:SF6">
    <property type="entry name" value="NUCLEOPORIN NUP35"/>
    <property type="match status" value="1"/>
</dbReference>
<dbReference type="AlphaFoldDB" id="A0A9N9XIW1"/>
<feature type="compositionally biased region" description="Low complexity" evidence="13">
    <location>
        <begin position="1"/>
        <end position="17"/>
    </location>
</feature>
<dbReference type="InterPro" id="IPR017389">
    <property type="entry name" value="Nucleoporin_NUP53"/>
</dbReference>
<dbReference type="Pfam" id="PF05172">
    <property type="entry name" value="RRM_Nup35"/>
    <property type="match status" value="1"/>
</dbReference>
<dbReference type="FunFam" id="3.30.70.330:FF:000095">
    <property type="entry name" value="Putative Nucleoporin NUP53"/>
    <property type="match status" value="1"/>
</dbReference>
<reference evidence="15" key="1">
    <citation type="submission" date="2022-01" db="EMBL/GenBank/DDBJ databases">
        <authorList>
            <person name="King R."/>
        </authorList>
    </citation>
    <scope>NUCLEOTIDE SEQUENCE</scope>
</reference>
<dbReference type="Gene3D" id="3.30.70.330">
    <property type="match status" value="1"/>
</dbReference>
<dbReference type="GO" id="GO:0051028">
    <property type="term" value="P:mRNA transport"/>
    <property type="evidence" value="ECO:0007669"/>
    <property type="project" value="UniProtKB-UniRule"/>
</dbReference>
<evidence type="ECO:0000256" key="7">
    <source>
        <dbReference type="ARBA" id="ARBA00023010"/>
    </source>
</evidence>
<dbReference type="InterPro" id="IPR035979">
    <property type="entry name" value="RBD_domain_sf"/>
</dbReference>
<organism evidence="15 16">
    <name type="scientific">Phyllotreta striolata</name>
    <name type="common">Striped flea beetle</name>
    <name type="synonym">Crioceris striolata</name>
    <dbReference type="NCBI Taxonomy" id="444603"/>
    <lineage>
        <taxon>Eukaryota</taxon>
        <taxon>Metazoa</taxon>
        <taxon>Ecdysozoa</taxon>
        <taxon>Arthropoda</taxon>
        <taxon>Hexapoda</taxon>
        <taxon>Insecta</taxon>
        <taxon>Pterygota</taxon>
        <taxon>Neoptera</taxon>
        <taxon>Endopterygota</taxon>
        <taxon>Coleoptera</taxon>
        <taxon>Polyphaga</taxon>
        <taxon>Cucujiformia</taxon>
        <taxon>Chrysomeloidea</taxon>
        <taxon>Chrysomelidae</taxon>
        <taxon>Galerucinae</taxon>
        <taxon>Alticini</taxon>
        <taxon>Phyllotreta</taxon>
    </lineage>
</organism>
<dbReference type="Proteomes" id="UP001153712">
    <property type="component" value="Chromosome 11"/>
</dbReference>
<evidence type="ECO:0000256" key="5">
    <source>
        <dbReference type="ARBA" id="ARBA00022816"/>
    </source>
</evidence>
<dbReference type="GO" id="GO:0044615">
    <property type="term" value="C:nuclear pore nuclear basket"/>
    <property type="evidence" value="ECO:0007669"/>
    <property type="project" value="TreeGrafter"/>
</dbReference>
<dbReference type="GO" id="GO:0044613">
    <property type="term" value="C:nuclear pore central transport channel"/>
    <property type="evidence" value="ECO:0007669"/>
    <property type="project" value="TreeGrafter"/>
</dbReference>
<dbReference type="GO" id="GO:0006607">
    <property type="term" value="P:NLS-bearing protein import into nucleus"/>
    <property type="evidence" value="ECO:0007669"/>
    <property type="project" value="TreeGrafter"/>
</dbReference>
<evidence type="ECO:0000256" key="13">
    <source>
        <dbReference type="SAM" id="MobiDB-lite"/>
    </source>
</evidence>
<dbReference type="GO" id="GO:0005543">
    <property type="term" value="F:phospholipid binding"/>
    <property type="evidence" value="ECO:0007669"/>
    <property type="project" value="TreeGrafter"/>
</dbReference>
<evidence type="ECO:0000256" key="4">
    <source>
        <dbReference type="ARBA" id="ARBA00022448"/>
    </source>
</evidence>
<dbReference type="SUPFAM" id="SSF54928">
    <property type="entry name" value="RNA-binding domain, RBD"/>
    <property type="match status" value="1"/>
</dbReference>
<evidence type="ECO:0000256" key="10">
    <source>
        <dbReference type="ARBA" id="ARBA00029997"/>
    </source>
</evidence>
<proteinExistence type="inferred from homology"/>
<dbReference type="GO" id="GO:0003676">
    <property type="term" value="F:nucleic acid binding"/>
    <property type="evidence" value="ECO:0007669"/>
    <property type="project" value="InterPro"/>
</dbReference>
<dbReference type="OrthoDB" id="3365060at2759"/>
<dbReference type="GO" id="GO:0031965">
    <property type="term" value="C:nuclear membrane"/>
    <property type="evidence" value="ECO:0007669"/>
    <property type="project" value="InterPro"/>
</dbReference>
<keyword evidence="6" id="KW-0653">Protein transport</keyword>
<evidence type="ECO:0000313" key="15">
    <source>
        <dbReference type="EMBL" id="CAG9855629.1"/>
    </source>
</evidence>
<evidence type="ECO:0000256" key="8">
    <source>
        <dbReference type="ARBA" id="ARBA00023132"/>
    </source>
</evidence>
<evidence type="ECO:0000256" key="1">
    <source>
        <dbReference type="ARBA" id="ARBA00004567"/>
    </source>
</evidence>
<evidence type="ECO:0000256" key="3">
    <source>
        <dbReference type="ARBA" id="ARBA00016439"/>
    </source>
</evidence>
<evidence type="ECO:0000256" key="11">
    <source>
        <dbReference type="ARBA" id="ARBA00030250"/>
    </source>
</evidence>
<comment type="subcellular location">
    <subcellularLocation>
        <location evidence="1">Nucleus</location>
        <location evidence="1">Nuclear pore complex</location>
    </subcellularLocation>
</comment>
<dbReference type="InterPro" id="IPR007846">
    <property type="entry name" value="RRM_NUP35_dom"/>
</dbReference>
<evidence type="ECO:0000259" key="14">
    <source>
        <dbReference type="PROSITE" id="PS51472"/>
    </source>
</evidence>
<keyword evidence="7" id="KW-0811">Translocation</keyword>
<dbReference type="PANTHER" id="PTHR21527">
    <property type="entry name" value="NUCLEOPORIN NUP35"/>
    <property type="match status" value="1"/>
</dbReference>
<evidence type="ECO:0000313" key="16">
    <source>
        <dbReference type="Proteomes" id="UP001153712"/>
    </source>
</evidence>
<feature type="compositionally biased region" description="Polar residues" evidence="13">
    <location>
        <begin position="58"/>
        <end position="69"/>
    </location>
</feature>
<gene>
    <name evidence="15" type="ORF">PHYEVI_LOCUS2075</name>
</gene>
<accession>A0A9N9XIW1</accession>
<protein>
    <recommendedName>
        <fullName evidence="3">Nucleoporin NUP35</fullName>
    </recommendedName>
    <alternativeName>
        <fullName evidence="11">35 kDa nucleoporin</fullName>
    </alternativeName>
    <alternativeName>
        <fullName evidence="10">Nucleoporin NUP53</fullName>
    </alternativeName>
</protein>
<name>A0A9N9XIW1_PHYSR</name>
<evidence type="ECO:0000256" key="6">
    <source>
        <dbReference type="ARBA" id="ARBA00022927"/>
    </source>
</evidence>
<evidence type="ECO:0000256" key="9">
    <source>
        <dbReference type="ARBA" id="ARBA00023242"/>
    </source>
</evidence>
<keyword evidence="8 12" id="KW-0906">Nuclear pore complex</keyword>
<keyword evidence="16" id="KW-1185">Reference proteome</keyword>
<evidence type="ECO:0000256" key="2">
    <source>
        <dbReference type="ARBA" id="ARBA00009454"/>
    </source>
</evidence>
<sequence>MEPMHVGSVPSSPASPGINPNFLPGFLMGGDHSNPGSSPGRNRKPSSSEPRSLRQKLFDQSATTDTPTSHRYPAVAQEKTGPPSTGLFDTLDYKNKTKHQQSSPVNSTALYESYGNNSMCIDDNISRITDTPYKKDFTDRIDSYWVTAFGFPPSALTLVLSELSNCGPIADRKVPSQGNWVHVKFNNPNEVSRALSLNCKLLNGTTMIGVVLHHERDHENKENDTLMCSYTSPTRVRSLRHSFVSPGAVNTTQGLPQKSTGVVTKVMEYVFGW</sequence>
<keyword evidence="5 12" id="KW-0509">mRNA transport</keyword>
<dbReference type="GO" id="GO:0006999">
    <property type="term" value="P:nuclear pore organization"/>
    <property type="evidence" value="ECO:0007669"/>
    <property type="project" value="TreeGrafter"/>
</dbReference>